<sequence>MAALYLADAQQVIEAADLIATFGDEAPVEAAIRAGRMRDIGNYVHFCRWRQTERLIAVMSSDEAVGTVH</sequence>
<evidence type="ECO:0000313" key="2">
    <source>
        <dbReference type="Proteomes" id="UP001500238"/>
    </source>
</evidence>
<keyword evidence="2" id="KW-1185">Reference proteome</keyword>
<protein>
    <submittedName>
        <fullName evidence="1">Uncharacterized protein</fullName>
    </submittedName>
</protein>
<comment type="caution">
    <text evidence="1">The sequence shown here is derived from an EMBL/GenBank/DDBJ whole genome shotgun (WGS) entry which is preliminary data.</text>
</comment>
<evidence type="ECO:0000313" key="1">
    <source>
        <dbReference type="EMBL" id="GAA0673463.1"/>
    </source>
</evidence>
<name>A0ABP3T1J5_9SPHN</name>
<gene>
    <name evidence="1" type="ORF">GCM10009102_26400</name>
</gene>
<dbReference type="RefSeq" id="WP_163958282.1">
    <property type="nucleotide sequence ID" value="NZ_BAAAES010000009.1"/>
</dbReference>
<organism evidence="1 2">
    <name type="scientific">Sphingomonas insulae</name>
    <dbReference type="NCBI Taxonomy" id="424800"/>
    <lineage>
        <taxon>Bacteria</taxon>
        <taxon>Pseudomonadati</taxon>
        <taxon>Pseudomonadota</taxon>
        <taxon>Alphaproteobacteria</taxon>
        <taxon>Sphingomonadales</taxon>
        <taxon>Sphingomonadaceae</taxon>
        <taxon>Sphingomonas</taxon>
    </lineage>
</organism>
<dbReference type="EMBL" id="BAAAES010000009">
    <property type="protein sequence ID" value="GAA0673463.1"/>
    <property type="molecule type" value="Genomic_DNA"/>
</dbReference>
<accession>A0ABP3T1J5</accession>
<proteinExistence type="predicted"/>
<reference evidence="2" key="1">
    <citation type="journal article" date="2019" name="Int. J. Syst. Evol. Microbiol.">
        <title>The Global Catalogue of Microorganisms (GCM) 10K type strain sequencing project: providing services to taxonomists for standard genome sequencing and annotation.</title>
        <authorList>
            <consortium name="The Broad Institute Genomics Platform"/>
            <consortium name="The Broad Institute Genome Sequencing Center for Infectious Disease"/>
            <person name="Wu L."/>
            <person name="Ma J."/>
        </authorList>
    </citation>
    <scope>NUCLEOTIDE SEQUENCE [LARGE SCALE GENOMIC DNA]</scope>
    <source>
        <strain evidence="2">JCM 14603</strain>
    </source>
</reference>
<dbReference type="Proteomes" id="UP001500238">
    <property type="component" value="Unassembled WGS sequence"/>
</dbReference>